<evidence type="ECO:0000313" key="4">
    <source>
        <dbReference type="EMBL" id="MBB5916212.1"/>
    </source>
</evidence>
<evidence type="ECO:0000313" key="5">
    <source>
        <dbReference type="Proteomes" id="UP000540412"/>
    </source>
</evidence>
<dbReference type="EMBL" id="JACHIT010000002">
    <property type="protein sequence ID" value="MBB5916212.1"/>
    <property type="molecule type" value="Genomic_DNA"/>
</dbReference>
<dbReference type="InterPro" id="IPR001926">
    <property type="entry name" value="TrpB-like_PALP"/>
</dbReference>
<dbReference type="EC" id="4.2.1.22" evidence="4"/>
<accession>A0A7W9PHK5</accession>
<dbReference type="CDD" id="cd01561">
    <property type="entry name" value="CBS_like"/>
    <property type="match status" value="1"/>
</dbReference>
<proteinExistence type="predicted"/>
<feature type="domain" description="Tryptophan synthase beta chain-like PALP" evidence="3">
    <location>
        <begin position="17"/>
        <end position="303"/>
    </location>
</feature>
<evidence type="ECO:0000259" key="3">
    <source>
        <dbReference type="Pfam" id="PF00291"/>
    </source>
</evidence>
<keyword evidence="2" id="KW-0663">Pyridoxal phosphate</keyword>
<dbReference type="AlphaFoldDB" id="A0A7W9PHK5"/>
<gene>
    <name evidence="4" type="ORF">BJY24_005124</name>
</gene>
<dbReference type="SUPFAM" id="SSF53686">
    <property type="entry name" value="Tryptophan synthase beta subunit-like PLP-dependent enzymes"/>
    <property type="match status" value="1"/>
</dbReference>
<sequence length="356" mass="37019">MLTTISPPQVSIPDRASELIGDTPLLEFTRTGSGTRLLLKLEQFNPTGSGKVRMARRMILDAERSGALAPGGHIVEPTSGNTGLGLALVALERGYRFTAVVDAHAAKDKVRAMAAMGAEIVYVEGGASGGPSTVERRRIADEIAARTGAFRPDQHNNPGNGAGYDELAGELRDSLGEIDYLVGAVGTGGSLCGTARELRRHGSRVTTIGVEPLGSIIFGGPGGPYWQSGAGSPPGFDVGANVDYSAIDEGVQVGDVDAFTTARVIARRTGLLVGGTAGAAVNVALKRLTLVPAGSTVVVLVCDAGEKYLDSIYDDDWLRARDLLDEAAHRRTQRLLDAYADSVGIAAADLLLRAGA</sequence>
<dbReference type="RefSeq" id="WP_040752332.1">
    <property type="nucleotide sequence ID" value="NZ_JACHIT010000002.1"/>
</dbReference>
<name>A0A7W9PHK5_9NOCA</name>
<dbReference type="Pfam" id="PF00291">
    <property type="entry name" value="PALP"/>
    <property type="match status" value="1"/>
</dbReference>
<comment type="cofactor">
    <cofactor evidence="1">
        <name>pyridoxal 5'-phosphate</name>
        <dbReference type="ChEBI" id="CHEBI:597326"/>
    </cofactor>
</comment>
<evidence type="ECO:0000256" key="1">
    <source>
        <dbReference type="ARBA" id="ARBA00001933"/>
    </source>
</evidence>
<keyword evidence="5" id="KW-1185">Reference proteome</keyword>
<dbReference type="InterPro" id="IPR050214">
    <property type="entry name" value="Cys_Synth/Cystath_Beta-Synth"/>
</dbReference>
<evidence type="ECO:0000256" key="2">
    <source>
        <dbReference type="ARBA" id="ARBA00022898"/>
    </source>
</evidence>
<protein>
    <submittedName>
        <fullName evidence="4">Cystathionine beta-synthase</fullName>
        <ecNumber evidence="4">4.2.1.22</ecNumber>
    </submittedName>
</protein>
<dbReference type="GO" id="GO:0004122">
    <property type="term" value="F:cystathionine beta-synthase activity"/>
    <property type="evidence" value="ECO:0007669"/>
    <property type="project" value="UniProtKB-EC"/>
</dbReference>
<comment type="caution">
    <text evidence="4">The sequence shown here is derived from an EMBL/GenBank/DDBJ whole genome shotgun (WGS) entry which is preliminary data.</text>
</comment>
<reference evidence="4 5" key="1">
    <citation type="submission" date="2020-08" db="EMBL/GenBank/DDBJ databases">
        <title>Sequencing the genomes of 1000 actinobacteria strains.</title>
        <authorList>
            <person name="Klenk H.-P."/>
        </authorList>
    </citation>
    <scope>NUCLEOTIDE SEQUENCE [LARGE SCALE GENOMIC DNA]</scope>
    <source>
        <strain evidence="4 5">DSM 43582</strain>
    </source>
</reference>
<dbReference type="PANTHER" id="PTHR10314">
    <property type="entry name" value="CYSTATHIONINE BETA-SYNTHASE"/>
    <property type="match status" value="1"/>
</dbReference>
<organism evidence="4 5">
    <name type="scientific">Nocardia transvalensis</name>
    <dbReference type="NCBI Taxonomy" id="37333"/>
    <lineage>
        <taxon>Bacteria</taxon>
        <taxon>Bacillati</taxon>
        <taxon>Actinomycetota</taxon>
        <taxon>Actinomycetes</taxon>
        <taxon>Mycobacteriales</taxon>
        <taxon>Nocardiaceae</taxon>
        <taxon>Nocardia</taxon>
    </lineage>
</organism>
<keyword evidence="4" id="KW-0456">Lyase</keyword>
<dbReference type="Proteomes" id="UP000540412">
    <property type="component" value="Unassembled WGS sequence"/>
</dbReference>
<dbReference type="Gene3D" id="3.40.50.1100">
    <property type="match status" value="2"/>
</dbReference>
<dbReference type="InterPro" id="IPR036052">
    <property type="entry name" value="TrpB-like_PALP_sf"/>
</dbReference>
<dbReference type="GO" id="GO:1901605">
    <property type="term" value="P:alpha-amino acid metabolic process"/>
    <property type="evidence" value="ECO:0007669"/>
    <property type="project" value="UniProtKB-ARBA"/>
</dbReference>